<evidence type="ECO:0000313" key="3">
    <source>
        <dbReference type="EMBL" id="CAD6447118.1"/>
    </source>
</evidence>
<dbReference type="EMBL" id="CAJHIA010000024">
    <property type="protein sequence ID" value="CAD6447118.1"/>
    <property type="molecule type" value="Genomic_DNA"/>
</dbReference>
<evidence type="ECO:0000259" key="2">
    <source>
        <dbReference type="Pfam" id="PF11790"/>
    </source>
</evidence>
<dbReference type="AlphaFoldDB" id="A0A8H2VYH0"/>
<evidence type="ECO:0000256" key="1">
    <source>
        <dbReference type="SAM" id="SignalP"/>
    </source>
</evidence>
<comment type="caution">
    <text evidence="3">The sequence shown here is derived from an EMBL/GenBank/DDBJ whole genome shotgun (WGS) entry which is preliminary data.</text>
</comment>
<dbReference type="Proteomes" id="UP000624404">
    <property type="component" value="Unassembled WGS sequence"/>
</dbReference>
<dbReference type="GO" id="GO:0009277">
    <property type="term" value="C:fungal-type cell wall"/>
    <property type="evidence" value="ECO:0007669"/>
    <property type="project" value="TreeGrafter"/>
</dbReference>
<accession>A0A8H2VYH0</accession>
<proteinExistence type="predicted"/>
<dbReference type="InterPro" id="IPR017853">
    <property type="entry name" value="GH"/>
</dbReference>
<dbReference type="InterPro" id="IPR024655">
    <property type="entry name" value="Asl1_glyco_hydro_catalytic"/>
</dbReference>
<dbReference type="OrthoDB" id="43654at2759"/>
<dbReference type="Pfam" id="PF11790">
    <property type="entry name" value="Glyco_hydro_cc"/>
    <property type="match status" value="1"/>
</dbReference>
<dbReference type="GO" id="GO:0071966">
    <property type="term" value="P:fungal-type cell wall polysaccharide metabolic process"/>
    <property type="evidence" value="ECO:0007669"/>
    <property type="project" value="TreeGrafter"/>
</dbReference>
<dbReference type="Gene3D" id="3.20.20.80">
    <property type="entry name" value="Glycosidases"/>
    <property type="match status" value="1"/>
</dbReference>
<feature type="signal peptide" evidence="1">
    <location>
        <begin position="1"/>
        <end position="23"/>
    </location>
</feature>
<keyword evidence="1" id="KW-0732">Signal</keyword>
<sequence length="426" mass="44172">MRSFDIKSLAILATSLLVKEAFAAPIYETEIHVITEEITVTKQPDGTFETGAPHTVGTFTRHGHGHGSASSSSAVFVPSTASAVSSVVVVPTTSSTSQVIPSTSAVEVPTTSQTLASSIEVPTTSKIVAASSAKASSSSTSIIKVSTEAAAAVLVQNTPKAASTTAKPTTLATSAVVKASSAAVASSSSSSSGGKRGVAYNTADYVKQFTGSSKVAWAYNWGSTSDGLSTSGIEYVPLLWGMKSTFTSAWSAAASSAIASGSKHLMSFNEPDLSTQANLGYADAAAGYKTYMQPFAGKAKLGAPAVTNGASPMGLTWLKSFLSACTDCTIDFVCIHWYDSASNIEYFKSYVQDAYTAGGNRPLWITEFQASGSTDQQNAFMEEVLPWLDASHMVDRYAWFMADTAAGGLMSSGSSLSLLGNTFKTS</sequence>
<organism evidence="3 4">
    <name type="scientific">Sclerotinia trifoliorum</name>
    <dbReference type="NCBI Taxonomy" id="28548"/>
    <lineage>
        <taxon>Eukaryota</taxon>
        <taxon>Fungi</taxon>
        <taxon>Dikarya</taxon>
        <taxon>Ascomycota</taxon>
        <taxon>Pezizomycotina</taxon>
        <taxon>Leotiomycetes</taxon>
        <taxon>Helotiales</taxon>
        <taxon>Sclerotiniaceae</taxon>
        <taxon>Sclerotinia</taxon>
    </lineage>
</organism>
<reference evidence="3" key="1">
    <citation type="submission" date="2020-10" db="EMBL/GenBank/DDBJ databases">
        <authorList>
            <person name="Kusch S."/>
        </authorList>
    </citation>
    <scope>NUCLEOTIDE SEQUENCE</scope>
    <source>
        <strain evidence="3">SwB9</strain>
    </source>
</reference>
<dbReference type="InterPro" id="IPR053183">
    <property type="entry name" value="ASL1"/>
</dbReference>
<evidence type="ECO:0000313" key="4">
    <source>
        <dbReference type="Proteomes" id="UP000624404"/>
    </source>
</evidence>
<name>A0A8H2VYH0_9HELO</name>
<gene>
    <name evidence="3" type="ORF">SCLTRI_LOCUS6910</name>
</gene>
<dbReference type="PANTHER" id="PTHR34154">
    <property type="entry name" value="ALKALI-SENSITIVE LINKAGE PROTEIN 1"/>
    <property type="match status" value="1"/>
</dbReference>
<feature type="domain" description="Asl1-like glycosyl hydrolase catalytic" evidence="2">
    <location>
        <begin position="197"/>
        <end position="423"/>
    </location>
</feature>
<dbReference type="FunFam" id="3.20.20.80:FF:000176">
    <property type="entry name" value="Glycoside hydrolase family 128 protein"/>
    <property type="match status" value="1"/>
</dbReference>
<keyword evidence="4" id="KW-1185">Reference proteome</keyword>
<dbReference type="SUPFAM" id="SSF51445">
    <property type="entry name" value="(Trans)glycosidases"/>
    <property type="match status" value="1"/>
</dbReference>
<feature type="chain" id="PRO_5034748175" evidence="1">
    <location>
        <begin position="24"/>
        <end position="426"/>
    </location>
</feature>
<protein>
    <submittedName>
        <fullName evidence="3">8252d72c-cf3e-4bb8-9fff-2a99a2913438-CDS</fullName>
    </submittedName>
</protein>
<dbReference type="PANTHER" id="PTHR34154:SF10">
    <property type="entry name" value="ASL1-LIKE GLYCOSYL HYDROLASE CATALYTIC DOMAIN-CONTAINING PROTEIN"/>
    <property type="match status" value="1"/>
</dbReference>